<evidence type="ECO:0000313" key="1">
    <source>
        <dbReference type="EMBL" id="KKL21270.1"/>
    </source>
</evidence>
<name>A0A0F9BHH8_9ZZZZ</name>
<accession>A0A0F9BHH8</accession>
<proteinExistence type="predicted"/>
<reference evidence="1" key="1">
    <citation type="journal article" date="2015" name="Nature">
        <title>Complex archaea that bridge the gap between prokaryotes and eukaryotes.</title>
        <authorList>
            <person name="Spang A."/>
            <person name="Saw J.H."/>
            <person name="Jorgensen S.L."/>
            <person name="Zaremba-Niedzwiedzka K."/>
            <person name="Martijn J."/>
            <person name="Lind A.E."/>
            <person name="van Eijk R."/>
            <person name="Schleper C."/>
            <person name="Guy L."/>
            <person name="Ettema T.J."/>
        </authorList>
    </citation>
    <scope>NUCLEOTIDE SEQUENCE</scope>
</reference>
<dbReference type="AlphaFoldDB" id="A0A0F9BHH8"/>
<dbReference type="EMBL" id="LAZR01037799">
    <property type="protein sequence ID" value="KKL21270.1"/>
    <property type="molecule type" value="Genomic_DNA"/>
</dbReference>
<gene>
    <name evidence="1" type="ORF">LCGC14_2447160</name>
</gene>
<organism evidence="1">
    <name type="scientific">marine sediment metagenome</name>
    <dbReference type="NCBI Taxonomy" id="412755"/>
    <lineage>
        <taxon>unclassified sequences</taxon>
        <taxon>metagenomes</taxon>
        <taxon>ecological metagenomes</taxon>
    </lineage>
</organism>
<feature type="non-terminal residue" evidence="1">
    <location>
        <position position="1"/>
    </location>
</feature>
<protein>
    <submittedName>
        <fullName evidence="1">Uncharacterized protein</fullName>
    </submittedName>
</protein>
<comment type="caution">
    <text evidence="1">The sequence shown here is derived from an EMBL/GenBank/DDBJ whole genome shotgun (WGS) entry which is preliminary data.</text>
</comment>
<sequence length="111" mass="11416">TGLGTLSGVVFPFAASVAVSGETARGMTLPVAAAGDNFLSKTQELRIVARDGSITLIAPSAVVVEMDDIALSEENQSVVAVTFQLFRATISGTESPYLLVSGSHPTTDFGI</sequence>